<proteinExistence type="predicted"/>
<evidence type="ECO:0000313" key="3">
    <source>
        <dbReference type="Proteomes" id="UP000046395"/>
    </source>
</evidence>
<dbReference type="WBParaSite" id="TMUE_3000013129.1">
    <property type="protein sequence ID" value="TMUE_3000013129.1"/>
    <property type="gene ID" value="WBGene00285095"/>
</dbReference>
<evidence type="ECO:0000256" key="1">
    <source>
        <dbReference type="SAM" id="MobiDB-lite"/>
    </source>
</evidence>
<evidence type="ECO:0000256" key="2">
    <source>
        <dbReference type="SAM" id="Phobius"/>
    </source>
</evidence>
<dbReference type="PANTHER" id="PTHR34929">
    <property type="entry name" value="ZGC:153157"/>
    <property type="match status" value="1"/>
</dbReference>
<keyword evidence="2" id="KW-1133">Transmembrane helix</keyword>
<dbReference type="PANTHER" id="PTHR34929:SF1">
    <property type="entry name" value="INAF MOTIF CONTAINING 2"/>
    <property type="match status" value="1"/>
</dbReference>
<protein>
    <submittedName>
        <fullName evidence="4">Uncharacterized protein</fullName>
    </submittedName>
</protein>
<organism evidence="3 4">
    <name type="scientific">Trichuris muris</name>
    <name type="common">Mouse whipworm</name>
    <dbReference type="NCBI Taxonomy" id="70415"/>
    <lineage>
        <taxon>Eukaryota</taxon>
        <taxon>Metazoa</taxon>
        <taxon>Ecdysozoa</taxon>
        <taxon>Nematoda</taxon>
        <taxon>Enoplea</taxon>
        <taxon>Dorylaimia</taxon>
        <taxon>Trichinellida</taxon>
        <taxon>Trichuridae</taxon>
        <taxon>Trichuris</taxon>
    </lineage>
</organism>
<feature type="region of interest" description="Disordered" evidence="1">
    <location>
        <begin position="78"/>
        <end position="135"/>
    </location>
</feature>
<feature type="transmembrane region" description="Helical" evidence="2">
    <location>
        <begin position="20"/>
        <end position="46"/>
    </location>
</feature>
<reference evidence="4" key="1">
    <citation type="submission" date="2019-12" db="UniProtKB">
        <authorList>
            <consortium name="WormBaseParasite"/>
        </authorList>
    </citation>
    <scope>IDENTIFICATION</scope>
</reference>
<dbReference type="AlphaFoldDB" id="A0A5S6R1F5"/>
<name>A0A5S6R1F5_TRIMR</name>
<dbReference type="Pfam" id="PF15018">
    <property type="entry name" value="InaF-motif"/>
    <property type="match status" value="1"/>
</dbReference>
<evidence type="ECO:0000313" key="4">
    <source>
        <dbReference type="WBParaSite" id="TMUE_3000013129.1"/>
    </source>
</evidence>
<keyword evidence="3" id="KW-1185">Reference proteome</keyword>
<keyword evidence="2" id="KW-0472">Membrane</keyword>
<accession>A0A5S6R1F5</accession>
<dbReference type="Proteomes" id="UP000046395">
    <property type="component" value="Unassembled WGS sequence"/>
</dbReference>
<feature type="compositionally biased region" description="Basic and acidic residues" evidence="1">
    <location>
        <begin position="120"/>
        <end position="135"/>
    </location>
</feature>
<sequence>MLILAWDSLGAWLLRISGNLWVRLATVIGYICSVCLPAVALSIYYVGFWDPQYKEKFPPNTTFMSSVNGVQSSIRRTVDSSAEEVDMDKELENSLPESRFKSSITKEEPQRHQGNFRSLSADKLRKEIDGGERLL</sequence>
<feature type="compositionally biased region" description="Basic and acidic residues" evidence="1">
    <location>
        <begin position="88"/>
        <end position="111"/>
    </location>
</feature>
<keyword evidence="2" id="KW-0812">Transmembrane</keyword>
<dbReference type="InterPro" id="IPR029162">
    <property type="entry name" value="InaF-motif"/>
</dbReference>